<protein>
    <submittedName>
        <fullName evidence="4">Uncharacterized protein</fullName>
    </submittedName>
</protein>
<feature type="region of interest" description="Disordered" evidence="2">
    <location>
        <begin position="27"/>
        <end position="47"/>
    </location>
</feature>
<evidence type="ECO:0000256" key="3">
    <source>
        <dbReference type="SAM" id="SignalP"/>
    </source>
</evidence>
<proteinExistence type="inferred from homology"/>
<dbReference type="InterPro" id="IPR002209">
    <property type="entry name" value="Fibroblast_GF_fam"/>
</dbReference>
<feature type="compositionally biased region" description="Basic and acidic residues" evidence="2">
    <location>
        <begin position="408"/>
        <end position="436"/>
    </location>
</feature>
<organism evidence="4 5">
    <name type="scientific">Daphnia pulex</name>
    <name type="common">Water flea</name>
    <dbReference type="NCBI Taxonomy" id="6669"/>
    <lineage>
        <taxon>Eukaryota</taxon>
        <taxon>Metazoa</taxon>
        <taxon>Ecdysozoa</taxon>
        <taxon>Arthropoda</taxon>
        <taxon>Crustacea</taxon>
        <taxon>Branchiopoda</taxon>
        <taxon>Diplostraca</taxon>
        <taxon>Cladocera</taxon>
        <taxon>Anomopoda</taxon>
        <taxon>Daphniidae</taxon>
        <taxon>Daphnia</taxon>
    </lineage>
</organism>
<evidence type="ECO:0000256" key="1">
    <source>
        <dbReference type="ARBA" id="ARBA00007936"/>
    </source>
</evidence>
<keyword evidence="5" id="KW-1185">Reference proteome</keyword>
<sequence length="575" mass="62601">MDVRKLRTAVLAELLLFLMVANCAPSRPREDAGRVPGNPATSYLPSVVSSSSSNIIKSGHKRKEPASLSLSLKDHPPNEIAGFRRVYRWSTGCSSVRPGGGLLRFLLDGVDARGGSTDPDTDIELSSVGSEDKVYIISKTRKHYLCFNKKGQLVTKKRPGGDKTLCQFFETSWRGNRRFVSVYRRHQHREQQHQQQQPVVPWRVPLPGSPDRSSWKDGSLLSPVAPAFQLDNQDHPYDWHVGFDLSGKPLKGSAWRNSIYRSCFDLVEHVDHVRSPGVQPSPVGEKEMDIIFQSENSVPERAAETGSGKSRKLPGSNNSPATPSKNHNNKSPHGKSQAKNKVNGVSGGSVNKNSSGRTAPVNHKNGAASPSHSWKSPGSNSGAAASSNKRNNNKISQQHSSATSSGGRNREGVLSEEQVRARKPKSEKAKATKETELMAPVEFWKTKLTVDDTDKYNDREAAALAPASANVDFDSYLAETEQLLAHPERVIGHSEDSSASATGAPAVSAFSSSTSSTSSPAQRSAFIHLDSGGWEEVVYSKSGDSTPAAPILHPKDDSVKNDQWQTQMKWNNGEE</sequence>
<gene>
    <name evidence="4" type="ORF">DAPPUDRAFT_98099</name>
</gene>
<name>E9G2C0_DAPPU</name>
<feature type="region of interest" description="Disordered" evidence="2">
    <location>
        <begin position="295"/>
        <end position="436"/>
    </location>
</feature>
<dbReference type="Proteomes" id="UP000000305">
    <property type="component" value="Unassembled WGS sequence"/>
</dbReference>
<feature type="compositionally biased region" description="Polar residues" evidence="2">
    <location>
        <begin position="561"/>
        <end position="575"/>
    </location>
</feature>
<feature type="compositionally biased region" description="Polar residues" evidence="2">
    <location>
        <begin position="395"/>
        <end position="407"/>
    </location>
</feature>
<dbReference type="OrthoDB" id="5988014at2759"/>
<feature type="compositionally biased region" description="Basic residues" evidence="2">
    <location>
        <begin position="327"/>
        <end position="338"/>
    </location>
</feature>
<evidence type="ECO:0000256" key="2">
    <source>
        <dbReference type="SAM" id="MobiDB-lite"/>
    </source>
</evidence>
<dbReference type="KEGG" id="dpx:DAPPUDRAFT_98099"/>
<dbReference type="AlphaFoldDB" id="E9G2C0"/>
<feature type="region of interest" description="Disordered" evidence="2">
    <location>
        <begin position="538"/>
        <end position="575"/>
    </location>
</feature>
<evidence type="ECO:0000313" key="5">
    <source>
        <dbReference type="Proteomes" id="UP000000305"/>
    </source>
</evidence>
<feature type="compositionally biased region" description="Low complexity" evidence="2">
    <location>
        <begin position="504"/>
        <end position="522"/>
    </location>
</feature>
<keyword evidence="3" id="KW-0732">Signal</keyword>
<feature type="signal peptide" evidence="3">
    <location>
        <begin position="1"/>
        <end position="23"/>
    </location>
</feature>
<dbReference type="HOGENOM" id="CLU_474319_0_0_1"/>
<feature type="compositionally biased region" description="Low complexity" evidence="2">
    <location>
        <begin position="375"/>
        <end position="394"/>
    </location>
</feature>
<feature type="compositionally biased region" description="Polar residues" evidence="2">
    <location>
        <begin position="315"/>
        <end position="326"/>
    </location>
</feature>
<dbReference type="SUPFAM" id="SSF50353">
    <property type="entry name" value="Cytokine"/>
    <property type="match status" value="1"/>
</dbReference>
<feature type="compositionally biased region" description="Low complexity" evidence="2">
    <location>
        <begin position="339"/>
        <end position="356"/>
    </location>
</feature>
<dbReference type="InParanoid" id="E9G2C0"/>
<dbReference type="InterPro" id="IPR008996">
    <property type="entry name" value="IL1/FGF"/>
</dbReference>
<dbReference type="Pfam" id="PF00167">
    <property type="entry name" value="FGF"/>
    <property type="match status" value="1"/>
</dbReference>
<reference evidence="4 5" key="1">
    <citation type="journal article" date="2011" name="Science">
        <title>The ecoresponsive genome of Daphnia pulex.</title>
        <authorList>
            <person name="Colbourne J.K."/>
            <person name="Pfrender M.E."/>
            <person name="Gilbert D."/>
            <person name="Thomas W.K."/>
            <person name="Tucker A."/>
            <person name="Oakley T.H."/>
            <person name="Tokishita S."/>
            <person name="Aerts A."/>
            <person name="Arnold G.J."/>
            <person name="Basu M.K."/>
            <person name="Bauer D.J."/>
            <person name="Caceres C.E."/>
            <person name="Carmel L."/>
            <person name="Casola C."/>
            <person name="Choi J.H."/>
            <person name="Detter J.C."/>
            <person name="Dong Q."/>
            <person name="Dusheyko S."/>
            <person name="Eads B.D."/>
            <person name="Frohlich T."/>
            <person name="Geiler-Samerotte K.A."/>
            <person name="Gerlach D."/>
            <person name="Hatcher P."/>
            <person name="Jogdeo S."/>
            <person name="Krijgsveld J."/>
            <person name="Kriventseva E.V."/>
            <person name="Kultz D."/>
            <person name="Laforsch C."/>
            <person name="Lindquist E."/>
            <person name="Lopez J."/>
            <person name="Manak J.R."/>
            <person name="Muller J."/>
            <person name="Pangilinan J."/>
            <person name="Patwardhan R.P."/>
            <person name="Pitluck S."/>
            <person name="Pritham E.J."/>
            <person name="Rechtsteiner A."/>
            <person name="Rho M."/>
            <person name="Rogozin I.B."/>
            <person name="Sakarya O."/>
            <person name="Salamov A."/>
            <person name="Schaack S."/>
            <person name="Shapiro H."/>
            <person name="Shiga Y."/>
            <person name="Skalitzky C."/>
            <person name="Smith Z."/>
            <person name="Souvorov A."/>
            <person name="Sung W."/>
            <person name="Tang Z."/>
            <person name="Tsuchiya D."/>
            <person name="Tu H."/>
            <person name="Vos H."/>
            <person name="Wang M."/>
            <person name="Wolf Y.I."/>
            <person name="Yamagata H."/>
            <person name="Yamada T."/>
            <person name="Ye Y."/>
            <person name="Shaw J.R."/>
            <person name="Andrews J."/>
            <person name="Crease T.J."/>
            <person name="Tang H."/>
            <person name="Lucas S.M."/>
            <person name="Robertson H.M."/>
            <person name="Bork P."/>
            <person name="Koonin E.V."/>
            <person name="Zdobnov E.M."/>
            <person name="Grigoriev I.V."/>
            <person name="Lynch M."/>
            <person name="Boore J.L."/>
        </authorList>
    </citation>
    <scope>NUCLEOTIDE SEQUENCE [LARGE SCALE GENOMIC DNA]</scope>
</reference>
<evidence type="ECO:0000313" key="4">
    <source>
        <dbReference type="EMBL" id="EFX86332.1"/>
    </source>
</evidence>
<dbReference type="GO" id="GO:0008083">
    <property type="term" value="F:growth factor activity"/>
    <property type="evidence" value="ECO:0007669"/>
    <property type="project" value="InterPro"/>
</dbReference>
<feature type="region of interest" description="Disordered" evidence="2">
    <location>
        <begin position="489"/>
        <end position="522"/>
    </location>
</feature>
<accession>E9G2C0</accession>
<comment type="similarity">
    <text evidence="1">Belongs to the heparin-binding growth factors family.</text>
</comment>
<dbReference type="Gene3D" id="2.80.10.50">
    <property type="match status" value="1"/>
</dbReference>
<dbReference type="EMBL" id="GL732530">
    <property type="protein sequence ID" value="EFX86332.1"/>
    <property type="molecule type" value="Genomic_DNA"/>
</dbReference>
<feature type="chain" id="PRO_5005675017" evidence="3">
    <location>
        <begin position="24"/>
        <end position="575"/>
    </location>
</feature>